<keyword evidence="1" id="KW-1133">Transmembrane helix</keyword>
<evidence type="ECO:0000256" key="1">
    <source>
        <dbReference type="SAM" id="Phobius"/>
    </source>
</evidence>
<keyword evidence="3" id="KW-1185">Reference proteome</keyword>
<evidence type="ECO:0000313" key="2">
    <source>
        <dbReference type="EMBL" id="MFC3084992.1"/>
    </source>
</evidence>
<comment type="caution">
    <text evidence="2">The sequence shown here is derived from an EMBL/GenBank/DDBJ whole genome shotgun (WGS) entry which is preliminary data.</text>
</comment>
<feature type="transmembrane region" description="Helical" evidence="1">
    <location>
        <begin position="12"/>
        <end position="36"/>
    </location>
</feature>
<dbReference type="Proteomes" id="UP001595445">
    <property type="component" value="Unassembled WGS sequence"/>
</dbReference>
<feature type="transmembrane region" description="Helical" evidence="1">
    <location>
        <begin position="48"/>
        <end position="79"/>
    </location>
</feature>
<reference evidence="3" key="1">
    <citation type="journal article" date="2019" name="Int. J. Syst. Evol. Microbiol.">
        <title>The Global Catalogue of Microorganisms (GCM) 10K type strain sequencing project: providing services to taxonomists for standard genome sequencing and annotation.</title>
        <authorList>
            <consortium name="The Broad Institute Genomics Platform"/>
            <consortium name="The Broad Institute Genome Sequencing Center for Infectious Disease"/>
            <person name="Wu L."/>
            <person name="Ma J."/>
        </authorList>
    </citation>
    <scope>NUCLEOTIDE SEQUENCE [LARGE SCALE GENOMIC DNA]</scope>
    <source>
        <strain evidence="3">KCTC 62102</strain>
    </source>
</reference>
<organism evidence="2 3">
    <name type="scientific">Tabrizicola soli</name>
    <dbReference type="NCBI Taxonomy" id="2185115"/>
    <lineage>
        <taxon>Bacteria</taxon>
        <taxon>Pseudomonadati</taxon>
        <taxon>Pseudomonadota</taxon>
        <taxon>Alphaproteobacteria</taxon>
        <taxon>Rhodobacterales</taxon>
        <taxon>Paracoccaceae</taxon>
        <taxon>Tabrizicola</taxon>
    </lineage>
</organism>
<protein>
    <submittedName>
        <fullName evidence="2">Uncharacterized protein</fullName>
    </submittedName>
</protein>
<proteinExistence type="predicted"/>
<name>A0ABV7DPR1_9RHOB</name>
<evidence type="ECO:0000313" key="3">
    <source>
        <dbReference type="Proteomes" id="UP001595445"/>
    </source>
</evidence>
<keyword evidence="1" id="KW-0472">Membrane</keyword>
<accession>A0ABV7DPR1</accession>
<keyword evidence="1" id="KW-0812">Transmembrane</keyword>
<gene>
    <name evidence="2" type="ORF">ACFOD6_02910</name>
</gene>
<dbReference type="RefSeq" id="WP_197646675.1">
    <property type="nucleotide sequence ID" value="NZ_JAEACP010000019.1"/>
</dbReference>
<sequence length="90" mass="9915">MTRPDFRPLSIVPMGVTLSGFLSATYVLCLLAALVLPPQGMRSVLEAVIPGFVWLTATSAVLGLLWAVFIGWYIAVLFVPIRNFAFRRFA</sequence>
<dbReference type="EMBL" id="JBHRSM010000004">
    <property type="protein sequence ID" value="MFC3084992.1"/>
    <property type="molecule type" value="Genomic_DNA"/>
</dbReference>